<dbReference type="AlphaFoldDB" id="A0A9D9H9N2"/>
<dbReference type="EMBL" id="JADIMP010000088">
    <property type="protein sequence ID" value="MBO8441858.1"/>
    <property type="molecule type" value="Genomic_DNA"/>
</dbReference>
<evidence type="ECO:0000313" key="2">
    <source>
        <dbReference type="Proteomes" id="UP000823614"/>
    </source>
</evidence>
<dbReference type="Proteomes" id="UP000823614">
    <property type="component" value="Unassembled WGS sequence"/>
</dbReference>
<name>A0A9D9H9N2_9LACO</name>
<protein>
    <submittedName>
        <fullName evidence="1">Uncharacterized protein</fullName>
    </submittedName>
</protein>
<accession>A0A9D9H9N2</accession>
<proteinExistence type="predicted"/>
<organism evidence="1 2">
    <name type="scientific">Candidatus Gallilactobacillus intestinavium</name>
    <dbReference type="NCBI Taxonomy" id="2840838"/>
    <lineage>
        <taxon>Bacteria</taxon>
        <taxon>Bacillati</taxon>
        <taxon>Bacillota</taxon>
        <taxon>Bacilli</taxon>
        <taxon>Lactobacillales</taxon>
        <taxon>Lactobacillaceae</taxon>
        <taxon>Lactobacillaceae incertae sedis</taxon>
        <taxon>Candidatus Gallilactobacillus</taxon>
    </lineage>
</organism>
<reference evidence="1" key="1">
    <citation type="submission" date="2020-10" db="EMBL/GenBank/DDBJ databases">
        <authorList>
            <person name="Gilroy R."/>
        </authorList>
    </citation>
    <scope>NUCLEOTIDE SEQUENCE</scope>
    <source>
        <strain evidence="1">C6-149</strain>
    </source>
</reference>
<sequence length="84" mass="9326">MYKLSNTAYYLETRACLEEVESCLLNGNIRAATNMLFSTVIVDIVEKLNDLPGGQGVKILDNKKINSKGESGKFQPGYEKILLI</sequence>
<gene>
    <name evidence="1" type="ORF">IAA89_05460</name>
</gene>
<comment type="caution">
    <text evidence="1">The sequence shown here is derived from an EMBL/GenBank/DDBJ whole genome shotgun (WGS) entry which is preliminary data.</text>
</comment>
<evidence type="ECO:0000313" key="1">
    <source>
        <dbReference type="EMBL" id="MBO8441858.1"/>
    </source>
</evidence>
<reference evidence="1" key="2">
    <citation type="journal article" date="2021" name="PeerJ">
        <title>Extensive microbial diversity within the chicken gut microbiome revealed by metagenomics and culture.</title>
        <authorList>
            <person name="Gilroy R."/>
            <person name="Ravi A."/>
            <person name="Getino M."/>
            <person name="Pursley I."/>
            <person name="Horton D.L."/>
            <person name="Alikhan N.F."/>
            <person name="Baker D."/>
            <person name="Gharbi K."/>
            <person name="Hall N."/>
            <person name="Watson M."/>
            <person name="Adriaenssens E.M."/>
            <person name="Foster-Nyarko E."/>
            <person name="Jarju S."/>
            <person name="Secka A."/>
            <person name="Antonio M."/>
            <person name="Oren A."/>
            <person name="Chaudhuri R.R."/>
            <person name="La Ragione R."/>
            <person name="Hildebrand F."/>
            <person name="Pallen M.J."/>
        </authorList>
    </citation>
    <scope>NUCLEOTIDE SEQUENCE</scope>
    <source>
        <strain evidence="1">C6-149</strain>
    </source>
</reference>